<evidence type="ECO:0000313" key="5">
    <source>
        <dbReference type="EMBL" id="EKK01930.1"/>
    </source>
</evidence>
<reference evidence="5 6" key="1">
    <citation type="journal article" date="2013" name="Mar. Genomics">
        <title>Expression of sulfatases in Rhodopirellula baltica and the diversity of sulfatases in the genus Rhodopirellula.</title>
        <authorList>
            <person name="Wegner C.E."/>
            <person name="Richter-Heitmann T."/>
            <person name="Klindworth A."/>
            <person name="Klockow C."/>
            <person name="Richter M."/>
            <person name="Achstetter T."/>
            <person name="Glockner F.O."/>
            <person name="Harder J."/>
        </authorList>
    </citation>
    <scope>NUCLEOTIDE SEQUENCE [LARGE SCALE GENOMIC DNA]</scope>
    <source>
        <strain evidence="5 6">SH28</strain>
    </source>
</reference>
<comment type="caution">
    <text evidence="5">The sequence shown here is derived from an EMBL/GenBank/DDBJ whole genome shotgun (WGS) entry which is preliminary data.</text>
</comment>
<dbReference type="InterPro" id="IPR007941">
    <property type="entry name" value="DUF726"/>
</dbReference>
<dbReference type="PANTHER" id="PTHR17920">
    <property type="entry name" value="TRANSMEMBRANE AND COILED-COIL DOMAIN-CONTAINING PROTEIN 4 TMCO4"/>
    <property type="match status" value="1"/>
</dbReference>
<sequence>MRRSALIGYFERADFVDLTNLCFVFFEELLMAVRIDAIEESSRGPIHVVVAGYRARPNANLIRAAELRGSTYSVLWAAGSWSEAGPSVGVIARGARAALPAIHGGRALIGVGTLAGGIGTAAVIGAASFRHRYYCARRDGIRLADKILELPGVGKRPLHLVGHSLGTVVIRSALEKLAERDCRVDDLLLMGGMTSRLNWNEQADAFRGRLINLYSPRDRILNMAPVIDRVVGTGAIVCEKLSDRLMNHDLCRELPNQFNFWGHHSGYWNRFGQYAIR</sequence>
<evidence type="ECO:0000256" key="3">
    <source>
        <dbReference type="ARBA" id="ARBA00022989"/>
    </source>
</evidence>
<keyword evidence="4" id="KW-0472">Membrane</keyword>
<dbReference type="Pfam" id="PF05277">
    <property type="entry name" value="DUF726"/>
    <property type="match status" value="1"/>
</dbReference>
<dbReference type="AlphaFoldDB" id="K5CDY2"/>
<organism evidence="5 6">
    <name type="scientific">Rhodopirellula baltica SH28</name>
    <dbReference type="NCBI Taxonomy" id="993517"/>
    <lineage>
        <taxon>Bacteria</taxon>
        <taxon>Pseudomonadati</taxon>
        <taxon>Planctomycetota</taxon>
        <taxon>Planctomycetia</taxon>
        <taxon>Pirellulales</taxon>
        <taxon>Pirellulaceae</taxon>
        <taxon>Rhodopirellula</taxon>
    </lineage>
</organism>
<evidence type="ECO:0000256" key="1">
    <source>
        <dbReference type="ARBA" id="ARBA00004141"/>
    </source>
</evidence>
<protein>
    <submittedName>
        <fullName evidence="5">Uncharacterized protein</fullName>
    </submittedName>
</protein>
<dbReference type="EMBL" id="AMCW01000076">
    <property type="protein sequence ID" value="EKK01930.1"/>
    <property type="molecule type" value="Genomic_DNA"/>
</dbReference>
<accession>K5CDY2</accession>
<dbReference type="Gene3D" id="3.40.50.1820">
    <property type="entry name" value="alpha/beta hydrolase"/>
    <property type="match status" value="1"/>
</dbReference>
<gene>
    <name evidence="5" type="ORF">RBSH_02776</name>
</gene>
<proteinExistence type="predicted"/>
<evidence type="ECO:0000313" key="6">
    <source>
        <dbReference type="Proteomes" id="UP000007993"/>
    </source>
</evidence>
<keyword evidence="3" id="KW-1133">Transmembrane helix</keyword>
<dbReference type="PANTHER" id="PTHR17920:SF3">
    <property type="entry name" value="TRANSMEMBRANE AND COILED-COIL DOMAIN-CONTAINING PROTEIN 4"/>
    <property type="match status" value="1"/>
</dbReference>
<evidence type="ECO:0000256" key="2">
    <source>
        <dbReference type="ARBA" id="ARBA00022692"/>
    </source>
</evidence>
<dbReference type="RefSeq" id="WP_007332490.1">
    <property type="nucleotide sequence ID" value="NZ_AMCW01000076.1"/>
</dbReference>
<comment type="subcellular location">
    <subcellularLocation>
        <location evidence="1">Membrane</location>
        <topology evidence="1">Multi-pass membrane protein</topology>
    </subcellularLocation>
</comment>
<dbReference type="SUPFAM" id="SSF53474">
    <property type="entry name" value="alpha/beta-Hydrolases"/>
    <property type="match status" value="1"/>
</dbReference>
<dbReference type="Proteomes" id="UP000007993">
    <property type="component" value="Unassembled WGS sequence"/>
</dbReference>
<dbReference type="GO" id="GO:0016020">
    <property type="term" value="C:membrane"/>
    <property type="evidence" value="ECO:0007669"/>
    <property type="project" value="UniProtKB-SubCell"/>
</dbReference>
<name>K5CDY2_RHOBT</name>
<dbReference type="InterPro" id="IPR029058">
    <property type="entry name" value="AB_hydrolase_fold"/>
</dbReference>
<keyword evidence="2" id="KW-0812">Transmembrane</keyword>
<evidence type="ECO:0000256" key="4">
    <source>
        <dbReference type="ARBA" id="ARBA00023136"/>
    </source>
</evidence>
<dbReference type="PATRIC" id="fig|993517.3.peg.3005"/>